<evidence type="ECO:0000256" key="1">
    <source>
        <dbReference type="SAM" id="SignalP"/>
    </source>
</evidence>
<dbReference type="Proteomes" id="UP000238479">
    <property type="component" value="Chromosome 3"/>
</dbReference>
<dbReference type="EMBL" id="PDCK01000041">
    <property type="protein sequence ID" value="PRQ45844.1"/>
    <property type="molecule type" value="Genomic_DNA"/>
</dbReference>
<feature type="chain" id="PRO_5015126003" evidence="1">
    <location>
        <begin position="20"/>
        <end position="266"/>
    </location>
</feature>
<proteinExistence type="predicted"/>
<reference evidence="2 3" key="1">
    <citation type="journal article" date="2018" name="Nat. Genet.">
        <title>The Rosa genome provides new insights in the design of modern roses.</title>
        <authorList>
            <person name="Bendahmane M."/>
        </authorList>
    </citation>
    <scope>NUCLEOTIDE SEQUENCE [LARGE SCALE GENOMIC DNA]</scope>
    <source>
        <strain evidence="3">cv. Old Blush</strain>
    </source>
</reference>
<dbReference type="Gramene" id="PRQ45844">
    <property type="protein sequence ID" value="PRQ45844"/>
    <property type="gene ID" value="RchiOBHm_Chr3g0496101"/>
</dbReference>
<evidence type="ECO:0000313" key="3">
    <source>
        <dbReference type="Proteomes" id="UP000238479"/>
    </source>
</evidence>
<feature type="signal peptide" evidence="1">
    <location>
        <begin position="1"/>
        <end position="19"/>
    </location>
</feature>
<sequence>MADLGLLILFLVALGSAEAVLVSGVGGVVGSASKLDSEVQDAASFAGMASRWWVSGDPVLVWSRSDRRGRFRSDPRDDGASKNGILINQIWFGVPIDSDDGSTLDPSIYGGGQVTLVGGGGDLWWGCVQQCGESGRGDSFGFFSSSLESSDGCSGAYLVFGAVGCIWLLRRKHLVFNGGGSNLSLVVDIGLDLGATGGVYDGGGGGTEAGMYIDGGLLAFSSRFRPKGYDWAARALWTHAVLLSLSFDVALGLHSFVNDGPIVFLH</sequence>
<gene>
    <name evidence="2" type="ORF">RchiOBHm_Chr3g0496101</name>
</gene>
<keyword evidence="3" id="KW-1185">Reference proteome</keyword>
<accession>A0A2P6RHD7</accession>
<organism evidence="2 3">
    <name type="scientific">Rosa chinensis</name>
    <name type="common">China rose</name>
    <dbReference type="NCBI Taxonomy" id="74649"/>
    <lineage>
        <taxon>Eukaryota</taxon>
        <taxon>Viridiplantae</taxon>
        <taxon>Streptophyta</taxon>
        <taxon>Embryophyta</taxon>
        <taxon>Tracheophyta</taxon>
        <taxon>Spermatophyta</taxon>
        <taxon>Magnoliopsida</taxon>
        <taxon>eudicotyledons</taxon>
        <taxon>Gunneridae</taxon>
        <taxon>Pentapetalae</taxon>
        <taxon>rosids</taxon>
        <taxon>fabids</taxon>
        <taxon>Rosales</taxon>
        <taxon>Rosaceae</taxon>
        <taxon>Rosoideae</taxon>
        <taxon>Rosoideae incertae sedis</taxon>
        <taxon>Rosa</taxon>
    </lineage>
</organism>
<dbReference type="AlphaFoldDB" id="A0A2P6RHD7"/>
<evidence type="ECO:0000313" key="2">
    <source>
        <dbReference type="EMBL" id="PRQ45844.1"/>
    </source>
</evidence>
<name>A0A2P6RHD7_ROSCH</name>
<comment type="caution">
    <text evidence="2">The sequence shown here is derived from an EMBL/GenBank/DDBJ whole genome shotgun (WGS) entry which is preliminary data.</text>
</comment>
<protein>
    <submittedName>
        <fullName evidence="2">Uncharacterized protein</fullName>
    </submittedName>
</protein>
<keyword evidence="1" id="KW-0732">Signal</keyword>